<dbReference type="Proteomes" id="UP000217999">
    <property type="component" value="Unassembled WGS sequence"/>
</dbReference>
<evidence type="ECO:0000313" key="1">
    <source>
        <dbReference type="EMBL" id="PAT32875.1"/>
    </source>
</evidence>
<accession>A0A2A2A6L3</accession>
<protein>
    <submittedName>
        <fullName evidence="1">Uncharacterized protein</fullName>
    </submittedName>
</protein>
<comment type="caution">
    <text evidence="1">The sequence shown here is derived from an EMBL/GenBank/DDBJ whole genome shotgun (WGS) entry which is preliminary data.</text>
</comment>
<dbReference type="Pfam" id="PF06074">
    <property type="entry name" value="Portal_Mu"/>
    <property type="match status" value="1"/>
</dbReference>
<sequence length="563" mass="61957">MSTPGLYLPGGDFVRFAEAHRRLGASMGASMGTARPLSAHIATRQRGPDFVGLGMWLPNPDPILKRQGKDIAVYRELRSDAHTGGCIRRRKAAVRALEWRVERERASARMHKVAQAVLEQLDLDALIDQMLDATLYGWQPLEILWQQRPGRAPTVQHIVGKPPEWFLFDSEARLRFKSREHLLHGELLPERKFLLARQEASYANPYGFADLSMCFWPVTFKRGGLRYWVKFAEKYGSPWAVGKQPRNSPQPESDRLLEQLEAMIEDAVAVIPDDASVEMIQAAGSSGNASAYELLLKFCRSEVAIALLGQNQSTEADSTRASATAGLDVATDIRDGDKRLVEGVINSQLIRWIVDLHEGEGAPAPRFVMWQDEEVSKAQAERDEILSRAIRMGGLSPEYFKRVYELEDGDLPEQPETPLQPLQTGAQDLGPYRRFLPAAGADVPAAAQNPALAFYKTLPAVALSAQPAAFAENPQPDPLQEAIDEAAQDWQPAMQPMLQPLLDALERARTQGQSAQEFLAALPGLLADMDASALQRTLDALTFAARAAGVAGLRGDAADEGRA</sequence>
<evidence type="ECO:0000313" key="2">
    <source>
        <dbReference type="Proteomes" id="UP000217999"/>
    </source>
</evidence>
<dbReference type="InterPro" id="IPR009279">
    <property type="entry name" value="Portal_Mu"/>
</dbReference>
<dbReference type="RefSeq" id="WP_095550743.1">
    <property type="nucleotide sequence ID" value="NZ_NSJF01000010.1"/>
</dbReference>
<reference evidence="1 2" key="1">
    <citation type="submission" date="2017-08" db="EMBL/GenBank/DDBJ databases">
        <title>WGS of Clinical strains of the CDC Group NO-1 linked to zoonotic infections in humans.</title>
        <authorList>
            <person name="Bernier A.-M."/>
            <person name="Bernard K."/>
        </authorList>
    </citation>
    <scope>NUCLEOTIDE SEQUENCE [LARGE SCALE GENOMIC DNA]</scope>
    <source>
        <strain evidence="1 2">NML03-0146</strain>
    </source>
</reference>
<proteinExistence type="predicted"/>
<name>A0A2A2A6L3_9BURK</name>
<organism evidence="1 2">
    <name type="scientific">Vandammella animalimorsus</name>
    <dbReference type="NCBI Taxonomy" id="2029117"/>
    <lineage>
        <taxon>Bacteria</taxon>
        <taxon>Pseudomonadati</taxon>
        <taxon>Pseudomonadota</taxon>
        <taxon>Betaproteobacteria</taxon>
        <taxon>Burkholderiales</taxon>
        <taxon>Comamonadaceae</taxon>
        <taxon>Vandammella</taxon>
    </lineage>
</organism>
<gene>
    <name evidence="1" type="ORF">CK620_13455</name>
</gene>
<dbReference type="AlphaFoldDB" id="A0A2A2A6L3"/>
<dbReference type="EMBL" id="NSJF01000010">
    <property type="protein sequence ID" value="PAT32875.1"/>
    <property type="molecule type" value="Genomic_DNA"/>
</dbReference>